<dbReference type="InterPro" id="IPR035902">
    <property type="entry name" value="Nuc_phospho_transferase"/>
</dbReference>
<feature type="domain" description="Glycosyl transferase family 3" evidence="13">
    <location>
        <begin position="80"/>
        <end position="333"/>
    </location>
</feature>
<keyword evidence="8 12" id="KW-0460">Magnesium</keyword>
<dbReference type="InterPro" id="IPR017459">
    <property type="entry name" value="Glycosyl_Trfase_fam3_N_dom"/>
</dbReference>
<evidence type="ECO:0000256" key="3">
    <source>
        <dbReference type="ARBA" id="ARBA00022605"/>
    </source>
</evidence>
<comment type="function">
    <text evidence="12">Catalyzes the transfer of the phosphoribosyl group of 5-phosphorylribose-1-pyrophosphate (PRPP) to anthranilate to yield N-(5'-phosphoribosyl)-anthranilate (PRA).</text>
</comment>
<evidence type="ECO:0000256" key="5">
    <source>
        <dbReference type="ARBA" id="ARBA00022679"/>
    </source>
</evidence>
<comment type="caution">
    <text evidence="12">Lacks conserved residue(s) required for the propagation of feature annotation.</text>
</comment>
<evidence type="ECO:0000259" key="14">
    <source>
        <dbReference type="Pfam" id="PF02885"/>
    </source>
</evidence>
<dbReference type="FunFam" id="3.40.1030.10:FF:000002">
    <property type="entry name" value="Anthranilate phosphoribosyltransferase"/>
    <property type="match status" value="1"/>
</dbReference>
<dbReference type="GO" id="GO:0000287">
    <property type="term" value="F:magnesium ion binding"/>
    <property type="evidence" value="ECO:0007669"/>
    <property type="project" value="UniProtKB-UniRule"/>
</dbReference>
<feature type="binding site" evidence="12">
    <location>
        <begin position="114"/>
        <end position="122"/>
    </location>
    <ligand>
        <name>5-phospho-alpha-D-ribose 1-diphosphate</name>
        <dbReference type="ChEBI" id="CHEBI:58017"/>
    </ligand>
</feature>
<dbReference type="EMBL" id="LGLN01000010">
    <property type="protein sequence ID" value="KPC36304.1"/>
    <property type="molecule type" value="Genomic_DNA"/>
</dbReference>
<keyword evidence="7 12" id="KW-0822">Tryptophan biosynthesis</keyword>
<dbReference type="PANTHER" id="PTHR43285:SF2">
    <property type="entry name" value="ANTHRANILATE PHOSPHORIBOSYLTRANSFERASE"/>
    <property type="match status" value="1"/>
</dbReference>
<dbReference type="SUPFAM" id="SSF52418">
    <property type="entry name" value="Nucleoside phosphorylase/phosphoribosyltransferase catalytic domain"/>
    <property type="match status" value="1"/>
</dbReference>
<comment type="subunit">
    <text evidence="2 12">Homodimer.</text>
</comment>
<dbReference type="NCBIfam" id="TIGR01245">
    <property type="entry name" value="trpD"/>
    <property type="match status" value="1"/>
</dbReference>
<gene>
    <name evidence="12" type="primary">trpD</name>
    <name evidence="15" type="ORF">ABJ99_0494</name>
</gene>
<comment type="similarity">
    <text evidence="11">In the C-terminal section; belongs to the anthranilate phosphoribosyltransferase family.</text>
</comment>
<protein>
    <recommendedName>
        <fullName evidence="12">Anthranilate phosphoribosyltransferase</fullName>
        <ecNumber evidence="12">2.4.2.18</ecNumber>
    </recommendedName>
</protein>
<dbReference type="InterPro" id="IPR036320">
    <property type="entry name" value="Glycosyl_Trfase_fam3_N_dom_sf"/>
</dbReference>
<evidence type="ECO:0000313" key="15">
    <source>
        <dbReference type="EMBL" id="KPC36304.1"/>
    </source>
</evidence>
<dbReference type="Gene3D" id="1.20.970.10">
    <property type="entry name" value="Transferase, Pyrimidine Nucleoside Phosphorylase, Chain C"/>
    <property type="match status" value="1"/>
</dbReference>
<comment type="cofactor">
    <cofactor evidence="12">
        <name>Mg(2+)</name>
        <dbReference type="ChEBI" id="CHEBI:18420"/>
    </cofactor>
    <text evidence="12">Binds 2 magnesium ions per monomer.</text>
</comment>
<dbReference type="FunFam" id="1.20.970.10:FF:000006">
    <property type="entry name" value="Anthranilate phosphoribosyltransferase"/>
    <property type="match status" value="1"/>
</dbReference>
<evidence type="ECO:0000259" key="13">
    <source>
        <dbReference type="Pfam" id="PF00591"/>
    </source>
</evidence>
<keyword evidence="4 12" id="KW-0328">Glycosyltransferase</keyword>
<evidence type="ECO:0000256" key="11">
    <source>
        <dbReference type="ARBA" id="ARBA00061188"/>
    </source>
</evidence>
<dbReference type="InterPro" id="IPR005940">
    <property type="entry name" value="Anthranilate_Pribosyl_Tfrase"/>
</dbReference>
<keyword evidence="5 12" id="KW-0808">Transferase</keyword>
<feature type="binding site" evidence="12">
    <location>
        <position position="232"/>
    </location>
    <ligand>
        <name>Mg(2+)</name>
        <dbReference type="ChEBI" id="CHEBI:18420"/>
        <label>1</label>
    </ligand>
</feature>
<dbReference type="Pfam" id="PF00591">
    <property type="entry name" value="Glycos_transf_3"/>
    <property type="match status" value="1"/>
</dbReference>
<reference evidence="15 16" key="1">
    <citation type="submission" date="2015-07" db="EMBL/GenBank/DDBJ databases">
        <authorList>
            <person name="Noorani M."/>
        </authorList>
    </citation>
    <scope>NUCLEOTIDE SEQUENCE [LARGE SCALE GENOMIC DNA]</scope>
    <source>
        <strain evidence="15 16">0788_9</strain>
    </source>
</reference>
<comment type="caution">
    <text evidence="15">The sequence shown here is derived from an EMBL/GenBank/DDBJ whole genome shotgun (WGS) entry which is preliminary data.</text>
</comment>
<comment type="catalytic activity">
    <reaction evidence="10 12">
        <text>N-(5-phospho-beta-D-ribosyl)anthranilate + diphosphate = 5-phospho-alpha-D-ribose 1-diphosphate + anthranilate</text>
        <dbReference type="Rhea" id="RHEA:11768"/>
        <dbReference type="ChEBI" id="CHEBI:16567"/>
        <dbReference type="ChEBI" id="CHEBI:18277"/>
        <dbReference type="ChEBI" id="CHEBI:33019"/>
        <dbReference type="ChEBI" id="CHEBI:58017"/>
        <dbReference type="EC" id="2.4.2.18"/>
    </reaction>
</comment>
<evidence type="ECO:0000256" key="7">
    <source>
        <dbReference type="ARBA" id="ARBA00022822"/>
    </source>
</evidence>
<feature type="domain" description="Glycosyl transferase family 3 N-terminal" evidence="14">
    <location>
        <begin position="9"/>
        <end position="70"/>
    </location>
</feature>
<feature type="binding site" evidence="12">
    <location>
        <begin position="96"/>
        <end position="99"/>
    </location>
    <ligand>
        <name>5-phospho-alpha-D-ribose 1-diphosphate</name>
        <dbReference type="ChEBI" id="CHEBI:58017"/>
    </ligand>
</feature>
<evidence type="ECO:0000256" key="2">
    <source>
        <dbReference type="ARBA" id="ARBA00011738"/>
    </source>
</evidence>
<dbReference type="AlphaFoldDB" id="A0A0N1JQ72"/>
<dbReference type="Pfam" id="PF02885">
    <property type="entry name" value="Glycos_trans_3N"/>
    <property type="match status" value="1"/>
</dbReference>
<comment type="similarity">
    <text evidence="12">Belongs to the anthranilate phosphoribosyltransferase family.</text>
</comment>
<comment type="pathway">
    <text evidence="1 12">Amino-acid biosynthesis; L-tryptophan biosynthesis; L-tryptophan from chorismate: step 2/5.</text>
</comment>
<feature type="binding site" evidence="12">
    <location>
        <position position="117"/>
    </location>
    <ligand>
        <name>anthranilate</name>
        <dbReference type="ChEBI" id="CHEBI:16567"/>
        <label>1</label>
    </ligand>
</feature>
<sequence length="353" mass="37615">MNTPMNIKNALNRVVNQLDLSTAEMSEVMREIMTGQCTEAQIGSFLMGMRMKSETIDEIVGAVLVMRELADKVELKTLDGVVDIVGTGGDGANIFNVSTASAFVIAAAGCTVAKHGNRAVSGKSGSADLLEAAGVYLNLTPVQVARCIDSVGIGFMFAQSHHTAMKHTAGPRRELGLRTLFNMLGPLTNPAGVRHQVVGVFNQALCRPLAEVLLRLGSTHVLVVHSQDGLDEFSLAAPTFVAELKNGEVTEYWVHPEELGIKSQSLYGLAVESPAQSLDLIRDALGRRKTENGQKAAEMILLNAGAALYAADHATSLKEGVALAHDALHTGLAREKLEELGAFTAVFKQENEA</sequence>
<evidence type="ECO:0000256" key="10">
    <source>
        <dbReference type="ARBA" id="ARBA00052328"/>
    </source>
</evidence>
<dbReference type="Gene3D" id="3.40.1030.10">
    <property type="entry name" value="Nucleoside phosphorylase/phosphoribosyltransferase catalytic domain"/>
    <property type="match status" value="1"/>
</dbReference>
<reference evidence="15 16" key="2">
    <citation type="submission" date="2015-10" db="EMBL/GenBank/DDBJ databases">
        <title>Comparative genomics and high-throughput reverse genetic screens identify a new phytobacterial MAMP and an Arabidopsis receptor required for immune elicitation.</title>
        <authorList>
            <person name="Mott G.A."/>
            <person name="Thakur S."/>
            <person name="Wang P.W."/>
            <person name="Desveaux D."/>
            <person name="Guttman D.S."/>
        </authorList>
    </citation>
    <scope>NUCLEOTIDE SEQUENCE [LARGE SCALE GENOMIC DNA]</scope>
    <source>
        <strain evidence="15 16">0788_9</strain>
    </source>
</reference>
<dbReference type="UniPathway" id="UPA00035">
    <property type="reaction ID" value="UER00041"/>
</dbReference>
<dbReference type="PANTHER" id="PTHR43285">
    <property type="entry name" value="ANTHRANILATE PHOSPHORIBOSYLTRANSFERASE"/>
    <property type="match status" value="1"/>
</dbReference>
<feature type="binding site" evidence="12">
    <location>
        <position position="232"/>
    </location>
    <ligand>
        <name>Mg(2+)</name>
        <dbReference type="ChEBI" id="CHEBI:18420"/>
        <label>2</label>
    </ligand>
</feature>
<dbReference type="GO" id="GO:0005829">
    <property type="term" value="C:cytosol"/>
    <property type="evidence" value="ECO:0007669"/>
    <property type="project" value="TreeGrafter"/>
</dbReference>
<dbReference type="SUPFAM" id="SSF47648">
    <property type="entry name" value="Nucleoside phosphorylase/phosphoribosyltransferase N-terminal domain"/>
    <property type="match status" value="1"/>
</dbReference>
<dbReference type="HAMAP" id="MF_00211">
    <property type="entry name" value="TrpD"/>
    <property type="match status" value="1"/>
</dbReference>
<feature type="binding site" evidence="12">
    <location>
        <position position="86"/>
    </location>
    <ligand>
        <name>5-phospho-alpha-D-ribose 1-diphosphate</name>
        <dbReference type="ChEBI" id="CHEBI:58017"/>
    </ligand>
</feature>
<accession>A0A0N1JQ72</accession>
<feature type="binding site" evidence="12">
    <location>
        <position position="98"/>
    </location>
    <ligand>
        <name>Mg(2+)</name>
        <dbReference type="ChEBI" id="CHEBI:18420"/>
        <label>1</label>
    </ligand>
</feature>
<evidence type="ECO:0000256" key="6">
    <source>
        <dbReference type="ARBA" id="ARBA00022723"/>
    </source>
</evidence>
<keyword evidence="3 12" id="KW-0028">Amino-acid biosynthesis</keyword>
<feature type="binding site" evidence="12">
    <location>
        <position position="86"/>
    </location>
    <ligand>
        <name>anthranilate</name>
        <dbReference type="ChEBI" id="CHEBI:16567"/>
        <label>1</label>
    </ligand>
</feature>
<keyword evidence="9 12" id="KW-0057">Aromatic amino acid biosynthesis</keyword>
<keyword evidence="6 12" id="KW-0479">Metal-binding</keyword>
<dbReference type="PATRIC" id="fig|81035.3.peg.551"/>
<feature type="binding site" evidence="12">
    <location>
        <position position="231"/>
    </location>
    <ligand>
        <name>Mg(2+)</name>
        <dbReference type="ChEBI" id="CHEBI:18420"/>
        <label>2</label>
    </ligand>
</feature>
<organism evidence="15 16">
    <name type="scientific">Pseudomonas syringae pv. cilantro</name>
    <dbReference type="NCBI Taxonomy" id="81035"/>
    <lineage>
        <taxon>Bacteria</taxon>
        <taxon>Pseudomonadati</taxon>
        <taxon>Pseudomonadota</taxon>
        <taxon>Gammaproteobacteria</taxon>
        <taxon>Pseudomonadales</taxon>
        <taxon>Pseudomonadaceae</taxon>
        <taxon>Pseudomonas</taxon>
        <taxon>Pseudomonas syringae</taxon>
    </lineage>
</organism>
<proteinExistence type="inferred from homology"/>
<dbReference type="InterPro" id="IPR000312">
    <property type="entry name" value="Glycosyl_Trfase_fam3"/>
</dbReference>
<name>A0A0N1JQ72_PSESX</name>
<dbReference type="GO" id="GO:0004048">
    <property type="term" value="F:anthranilate phosphoribosyltransferase activity"/>
    <property type="evidence" value="ECO:0007669"/>
    <property type="project" value="UniProtKB-UniRule"/>
</dbReference>
<evidence type="ECO:0000256" key="4">
    <source>
        <dbReference type="ARBA" id="ARBA00022676"/>
    </source>
</evidence>
<evidence type="ECO:0000256" key="8">
    <source>
        <dbReference type="ARBA" id="ARBA00022842"/>
    </source>
</evidence>
<evidence type="ECO:0000256" key="9">
    <source>
        <dbReference type="ARBA" id="ARBA00023141"/>
    </source>
</evidence>
<dbReference type="Proteomes" id="UP000037891">
    <property type="component" value="Unassembled WGS sequence"/>
</dbReference>
<feature type="binding site" evidence="12">
    <location>
        <begin position="89"/>
        <end position="90"/>
    </location>
    <ligand>
        <name>5-phospho-alpha-D-ribose 1-diphosphate</name>
        <dbReference type="ChEBI" id="CHEBI:58017"/>
    </ligand>
</feature>
<feature type="binding site" evidence="12">
    <location>
        <position position="172"/>
    </location>
    <ligand>
        <name>anthranilate</name>
        <dbReference type="ChEBI" id="CHEBI:16567"/>
        <label>2</label>
    </ligand>
</feature>
<dbReference type="GO" id="GO:0000162">
    <property type="term" value="P:L-tryptophan biosynthetic process"/>
    <property type="evidence" value="ECO:0007669"/>
    <property type="project" value="UniProtKB-UniRule"/>
</dbReference>
<evidence type="ECO:0000256" key="1">
    <source>
        <dbReference type="ARBA" id="ARBA00004907"/>
    </source>
</evidence>
<dbReference type="EC" id="2.4.2.18" evidence="12"/>
<evidence type="ECO:0000256" key="12">
    <source>
        <dbReference type="HAMAP-Rule" id="MF_00211"/>
    </source>
</evidence>
<evidence type="ECO:0000313" key="16">
    <source>
        <dbReference type="Proteomes" id="UP000037891"/>
    </source>
</evidence>
<feature type="binding site" evidence="12">
    <location>
        <position position="126"/>
    </location>
    <ligand>
        <name>5-phospho-alpha-D-ribose 1-diphosphate</name>
        <dbReference type="ChEBI" id="CHEBI:58017"/>
    </ligand>
</feature>